<dbReference type="EMBL" id="NJHN03000129">
    <property type="protein sequence ID" value="KAH9412724.1"/>
    <property type="molecule type" value="Genomic_DNA"/>
</dbReference>
<comment type="caution">
    <text evidence="1">The sequence shown here is derived from an EMBL/GenBank/DDBJ whole genome shotgun (WGS) entry which is preliminary data.</text>
</comment>
<reference evidence="1 2" key="2">
    <citation type="journal article" date="2022" name="Mol. Biol. Evol.">
        <title>Comparative Genomics Reveals Insights into the Divergent Evolution of Astigmatic Mites and Household Pest Adaptations.</title>
        <authorList>
            <person name="Xiong Q."/>
            <person name="Wan A.T."/>
            <person name="Liu X."/>
            <person name="Fung C.S."/>
            <person name="Xiao X."/>
            <person name="Malainual N."/>
            <person name="Hou J."/>
            <person name="Wang L."/>
            <person name="Wang M."/>
            <person name="Yang K.Y."/>
            <person name="Cui Y."/>
            <person name="Leung E.L."/>
            <person name="Nong W."/>
            <person name="Shin S.K."/>
            <person name="Au S.W."/>
            <person name="Jeong K.Y."/>
            <person name="Chew F.T."/>
            <person name="Hui J.H."/>
            <person name="Leung T.F."/>
            <person name="Tungtrongchitr A."/>
            <person name="Zhong N."/>
            <person name="Liu Z."/>
            <person name="Tsui S.K."/>
        </authorList>
    </citation>
    <scope>NUCLEOTIDE SEQUENCE [LARGE SCALE GENOMIC DNA]</scope>
    <source>
        <strain evidence="1">Derp</strain>
    </source>
</reference>
<keyword evidence="2" id="KW-1185">Reference proteome</keyword>
<protein>
    <submittedName>
        <fullName evidence="1">Uncharacterized protein</fullName>
    </submittedName>
</protein>
<gene>
    <name evidence="1" type="ORF">DERP_006691</name>
</gene>
<evidence type="ECO:0000313" key="1">
    <source>
        <dbReference type="EMBL" id="KAH9412724.1"/>
    </source>
</evidence>
<dbReference type="Proteomes" id="UP000887458">
    <property type="component" value="Unassembled WGS sequence"/>
</dbReference>
<evidence type="ECO:0000313" key="2">
    <source>
        <dbReference type="Proteomes" id="UP000887458"/>
    </source>
</evidence>
<name>A0ABQ8IQY4_DERPT</name>
<organism evidence="1 2">
    <name type="scientific">Dermatophagoides pteronyssinus</name>
    <name type="common">European house dust mite</name>
    <dbReference type="NCBI Taxonomy" id="6956"/>
    <lineage>
        <taxon>Eukaryota</taxon>
        <taxon>Metazoa</taxon>
        <taxon>Ecdysozoa</taxon>
        <taxon>Arthropoda</taxon>
        <taxon>Chelicerata</taxon>
        <taxon>Arachnida</taxon>
        <taxon>Acari</taxon>
        <taxon>Acariformes</taxon>
        <taxon>Sarcoptiformes</taxon>
        <taxon>Astigmata</taxon>
        <taxon>Psoroptidia</taxon>
        <taxon>Analgoidea</taxon>
        <taxon>Pyroglyphidae</taxon>
        <taxon>Dermatophagoidinae</taxon>
        <taxon>Dermatophagoides</taxon>
    </lineage>
</organism>
<accession>A0ABQ8IQY4</accession>
<proteinExistence type="predicted"/>
<reference evidence="1 2" key="1">
    <citation type="journal article" date="2018" name="J. Allergy Clin. Immunol.">
        <title>High-quality assembly of Dermatophagoides pteronyssinus genome and transcriptome reveals a wide range of novel allergens.</title>
        <authorList>
            <person name="Liu X.Y."/>
            <person name="Yang K.Y."/>
            <person name="Wang M.Q."/>
            <person name="Kwok J.S."/>
            <person name="Zeng X."/>
            <person name="Yang Z."/>
            <person name="Xiao X.J."/>
            <person name="Lau C.P."/>
            <person name="Li Y."/>
            <person name="Huang Z.M."/>
            <person name="Ba J.G."/>
            <person name="Yim A.K."/>
            <person name="Ouyang C.Y."/>
            <person name="Ngai S.M."/>
            <person name="Chan T.F."/>
            <person name="Leung E.L."/>
            <person name="Liu L."/>
            <person name="Liu Z.G."/>
            <person name="Tsui S.K."/>
        </authorList>
    </citation>
    <scope>NUCLEOTIDE SEQUENCE [LARGE SCALE GENOMIC DNA]</scope>
    <source>
        <strain evidence="1">Derp</strain>
    </source>
</reference>
<sequence>MNLETLGLMYMAIINKTRWRNSMEMRACVGGFFPGKWQSGIWVLQGWNAISQIGLAIARINIE</sequence>